<evidence type="ECO:0000256" key="9">
    <source>
        <dbReference type="RuleBase" id="RU003640"/>
    </source>
</evidence>
<feature type="transmembrane region" description="Helical" evidence="9">
    <location>
        <begin position="53"/>
        <end position="76"/>
    </location>
</feature>
<feature type="transmembrane region" description="Helical" evidence="9">
    <location>
        <begin position="6"/>
        <end position="23"/>
    </location>
</feature>
<keyword evidence="5 9" id="KW-0812">Transmembrane</keyword>
<dbReference type="GO" id="GO:0031966">
    <property type="term" value="C:mitochondrial membrane"/>
    <property type="evidence" value="ECO:0007669"/>
    <property type="project" value="UniProtKB-SubCell"/>
</dbReference>
<keyword evidence="9" id="KW-1278">Translocase</keyword>
<keyword evidence="9" id="KW-0679">Respiratory chain</keyword>
<proteinExistence type="inferred from homology"/>
<dbReference type="GO" id="GO:0030964">
    <property type="term" value="C:NADH dehydrogenase complex"/>
    <property type="evidence" value="ECO:0007669"/>
    <property type="project" value="TreeGrafter"/>
</dbReference>
<dbReference type="PANTHER" id="PTHR11058">
    <property type="entry name" value="NADH-UBIQUINONE OXIDOREDUCTASE CHAIN 3"/>
    <property type="match status" value="1"/>
</dbReference>
<comment type="similarity">
    <text evidence="2 9">Belongs to the complex I subunit 3 family.</text>
</comment>
<organism evidence="10">
    <name type="scientific">Prosevania sp. ZJUH_2016031</name>
    <dbReference type="NCBI Taxonomy" id="2491170"/>
    <lineage>
        <taxon>Eukaryota</taxon>
        <taxon>Metazoa</taxon>
        <taxon>Ecdysozoa</taxon>
        <taxon>Arthropoda</taxon>
        <taxon>Hexapoda</taxon>
        <taxon>Insecta</taxon>
        <taxon>Pterygota</taxon>
        <taxon>Neoptera</taxon>
        <taxon>Endopterygota</taxon>
        <taxon>Hymenoptera</taxon>
        <taxon>Apocrita</taxon>
        <taxon>Evanioidea</taxon>
        <taxon>Evaniidae</taxon>
        <taxon>Prosevania</taxon>
    </lineage>
</organism>
<dbReference type="PANTHER" id="PTHR11058:SF9">
    <property type="entry name" value="NADH-UBIQUINONE OXIDOREDUCTASE CHAIN 3"/>
    <property type="match status" value="1"/>
</dbReference>
<keyword evidence="4 9" id="KW-0813">Transport</keyword>
<reference evidence="10" key="1">
    <citation type="journal article" date="2018" name="Mol. Phylogenet. Evol.">
        <title>Mitochondrial phylogenomics of the Hymenoptera.</title>
        <authorList>
            <person name="Tang P."/>
            <person name="Zhu J.C."/>
            <person name="Zheng B.Y."/>
            <person name="Wei S.J."/>
            <person name="Sharkey M."/>
            <person name="Chen X.X."/>
            <person name="Vogler A.P."/>
        </authorList>
    </citation>
    <scope>NUCLEOTIDE SEQUENCE</scope>
</reference>
<evidence type="ECO:0000256" key="8">
    <source>
        <dbReference type="ARBA" id="ARBA00049551"/>
    </source>
</evidence>
<keyword evidence="7 9" id="KW-0472">Membrane</keyword>
<evidence type="ECO:0000256" key="6">
    <source>
        <dbReference type="ARBA" id="ARBA00022989"/>
    </source>
</evidence>
<evidence type="ECO:0000256" key="5">
    <source>
        <dbReference type="ARBA" id="ARBA00022692"/>
    </source>
</evidence>
<geneLocation type="mitochondrion" evidence="10"/>
<dbReference type="GO" id="GO:0008137">
    <property type="term" value="F:NADH dehydrogenase (ubiquinone) activity"/>
    <property type="evidence" value="ECO:0007669"/>
    <property type="project" value="UniProtKB-UniRule"/>
</dbReference>
<sequence>MLMIFILITLLISSAFIFLNILLQINKMTSLEKNSPFECGFNNFKTNRLPFSINFFIITLIFLIFDVEITLIFPLIPLMLTSLNMSFLTTSIIMMILIISIYFEWKENSIKWIS</sequence>
<protein>
    <recommendedName>
        <fullName evidence="3 9">NADH-ubiquinone oxidoreductase chain 3</fullName>
        <ecNumber evidence="9">7.1.1.2</ecNumber>
    </recommendedName>
</protein>
<evidence type="ECO:0000256" key="7">
    <source>
        <dbReference type="ARBA" id="ARBA00023136"/>
    </source>
</evidence>
<keyword evidence="9" id="KW-0830">Ubiquinone</keyword>
<name>A0A3Q8UAC3_9HYME</name>
<keyword evidence="9 10" id="KW-0496">Mitochondrion</keyword>
<dbReference type="InterPro" id="IPR000440">
    <property type="entry name" value="NADH_UbQ/plastoQ_OxRdtase_su3"/>
</dbReference>
<comment type="subcellular location">
    <subcellularLocation>
        <location evidence="1">Membrane</location>
    </subcellularLocation>
    <subcellularLocation>
        <location evidence="9">Mitochondrion membrane</location>
        <topology evidence="9">Multi-pass membrane protein</topology>
    </subcellularLocation>
</comment>
<feature type="transmembrane region" description="Helical" evidence="9">
    <location>
        <begin position="82"/>
        <end position="103"/>
    </location>
</feature>
<evidence type="ECO:0000256" key="2">
    <source>
        <dbReference type="ARBA" id="ARBA00008472"/>
    </source>
</evidence>
<comment type="function">
    <text evidence="9">Core subunit of the mitochondrial membrane respiratory chain NADH dehydrogenase (Complex I) which catalyzes electron transfer from NADH through the respiratory chain, using ubiquinone as an electron acceptor. Essential for the catalytic activity of complex I.</text>
</comment>
<accession>A0A3Q8UAC3</accession>
<gene>
    <name evidence="10" type="primary">nad3</name>
</gene>
<evidence type="ECO:0000256" key="1">
    <source>
        <dbReference type="ARBA" id="ARBA00004370"/>
    </source>
</evidence>
<keyword evidence="6 9" id="KW-1133">Transmembrane helix</keyword>
<dbReference type="InterPro" id="IPR038430">
    <property type="entry name" value="NDAH_ubi_oxred_su3_sf"/>
</dbReference>
<dbReference type="AlphaFoldDB" id="A0A3Q8UAC3"/>
<dbReference type="Pfam" id="PF00507">
    <property type="entry name" value="Oxidored_q4"/>
    <property type="match status" value="1"/>
</dbReference>
<evidence type="ECO:0000256" key="4">
    <source>
        <dbReference type="ARBA" id="ARBA00022448"/>
    </source>
</evidence>
<dbReference type="EMBL" id="MG923512">
    <property type="protein sequence ID" value="AZL93457.1"/>
    <property type="molecule type" value="Genomic_DNA"/>
</dbReference>
<dbReference type="Gene3D" id="1.20.58.1610">
    <property type="entry name" value="NADH:ubiquinone/plastoquinone oxidoreductase, chain 3"/>
    <property type="match status" value="1"/>
</dbReference>
<comment type="catalytic activity">
    <reaction evidence="8 9">
        <text>a ubiquinone + NADH + 5 H(+)(in) = a ubiquinol + NAD(+) + 4 H(+)(out)</text>
        <dbReference type="Rhea" id="RHEA:29091"/>
        <dbReference type="Rhea" id="RHEA-COMP:9565"/>
        <dbReference type="Rhea" id="RHEA-COMP:9566"/>
        <dbReference type="ChEBI" id="CHEBI:15378"/>
        <dbReference type="ChEBI" id="CHEBI:16389"/>
        <dbReference type="ChEBI" id="CHEBI:17976"/>
        <dbReference type="ChEBI" id="CHEBI:57540"/>
        <dbReference type="ChEBI" id="CHEBI:57945"/>
        <dbReference type="EC" id="7.1.1.2"/>
    </reaction>
</comment>
<keyword evidence="9" id="KW-0249">Electron transport</keyword>
<evidence type="ECO:0000256" key="3">
    <source>
        <dbReference type="ARBA" id="ARBA00021007"/>
    </source>
</evidence>
<dbReference type="EC" id="7.1.1.2" evidence="9"/>
<evidence type="ECO:0000313" key="10">
    <source>
        <dbReference type="EMBL" id="AZL93457.1"/>
    </source>
</evidence>
<keyword evidence="9" id="KW-0520">NAD</keyword>